<sequence>MSTADTSRNGGTGSALLVSVAILVALAALMPTTMFWDRDEAFYARTAVEMLETGNYLVPHFNGDIFAHKPPLIYWLMAGSMAVFGENEFAARFISAPATAATAFLLFLIGRRMFGTAAGFWAMLLYPSSLLIAYLGATAMLDATLIAFICLAMWAYIEVVYDGTRPKAMALVFGIAIALSMLTKGPVGPAVVIPAVAISWLLLDTTRRPAFGTMVLFALSSIGGLGLFLLWAVPANMMSGGELYEAGVGIHIVGRFLQPMEGHGGSGLLGYIATLPVYIPVILVGISPWIMHLPAAGRAAFSGALGSRVDRIVLLSWFAPAFVIFSLAATKLPHYVAPVFPALALAVAAFLVQPGPMGKQVWLRIGALAYLVFTLTLAVAVIGFGVVGFGGLGWGATALIGVLIAGFAVVIFRLQWKGEFKAATRLTLASVFPVLAVLQWVVVPQAETALKVSKPLAEIVNATRASHSPVYTVTYREPSLIFYVGLPHDEIIDLLPADEESRRKILSGPGEKIVIALANQVEAIQNLVGEGRLEAVGRVSGYNTNSGGQFQTVVVLKVKAQ</sequence>
<dbReference type="EMBL" id="JAAAML010000001">
    <property type="protein sequence ID" value="MCO6408293.1"/>
    <property type="molecule type" value="Genomic_DNA"/>
</dbReference>
<feature type="transmembrane region" description="Helical" evidence="8">
    <location>
        <begin position="12"/>
        <end position="36"/>
    </location>
</feature>
<feature type="domain" description="Glycosyltransferase RgtA/B/C/D-like" evidence="9">
    <location>
        <begin position="68"/>
        <end position="228"/>
    </location>
</feature>
<comment type="subcellular location">
    <subcellularLocation>
        <location evidence="1">Cell membrane</location>
        <topology evidence="1">Multi-pass membrane protein</topology>
    </subcellularLocation>
</comment>
<dbReference type="Pfam" id="PF13231">
    <property type="entry name" value="PMT_2"/>
    <property type="match status" value="1"/>
</dbReference>
<evidence type="ECO:0000256" key="3">
    <source>
        <dbReference type="ARBA" id="ARBA00022676"/>
    </source>
</evidence>
<keyword evidence="5 8" id="KW-0812">Transmembrane</keyword>
<feature type="transmembrane region" description="Helical" evidence="8">
    <location>
        <begin position="169"/>
        <end position="202"/>
    </location>
</feature>
<feature type="transmembrane region" description="Helical" evidence="8">
    <location>
        <begin position="268"/>
        <end position="291"/>
    </location>
</feature>
<feature type="transmembrane region" description="Helical" evidence="8">
    <location>
        <begin position="312"/>
        <end position="329"/>
    </location>
</feature>
<accession>A0ABT1CQU2</accession>
<feature type="transmembrane region" description="Helical" evidence="8">
    <location>
        <begin position="365"/>
        <end position="386"/>
    </location>
</feature>
<feature type="transmembrane region" description="Helical" evidence="8">
    <location>
        <begin position="89"/>
        <end position="110"/>
    </location>
</feature>
<evidence type="ECO:0000313" key="10">
    <source>
        <dbReference type="EMBL" id="MCO6408293.1"/>
    </source>
</evidence>
<evidence type="ECO:0000256" key="5">
    <source>
        <dbReference type="ARBA" id="ARBA00022692"/>
    </source>
</evidence>
<dbReference type="RefSeq" id="WP_252915440.1">
    <property type="nucleotide sequence ID" value="NZ_JAAAML010000001.1"/>
</dbReference>
<evidence type="ECO:0000313" key="11">
    <source>
        <dbReference type="Proteomes" id="UP001320715"/>
    </source>
</evidence>
<evidence type="ECO:0000256" key="4">
    <source>
        <dbReference type="ARBA" id="ARBA00022679"/>
    </source>
</evidence>
<feature type="transmembrane region" description="Helical" evidence="8">
    <location>
        <begin position="392"/>
        <end position="414"/>
    </location>
</feature>
<gene>
    <name evidence="10" type="ORF">GTW23_08925</name>
</gene>
<organism evidence="10 11">
    <name type="scientific">Hoeflea alexandrii</name>
    <dbReference type="NCBI Taxonomy" id="288436"/>
    <lineage>
        <taxon>Bacteria</taxon>
        <taxon>Pseudomonadati</taxon>
        <taxon>Pseudomonadota</taxon>
        <taxon>Alphaproteobacteria</taxon>
        <taxon>Hyphomicrobiales</taxon>
        <taxon>Rhizobiaceae</taxon>
        <taxon>Hoeflea</taxon>
    </lineage>
</organism>
<keyword evidence="3" id="KW-0328">Glycosyltransferase</keyword>
<dbReference type="PANTHER" id="PTHR33908:SF3">
    <property type="entry name" value="UNDECAPRENYL PHOSPHATE-ALPHA-4-AMINO-4-DEOXY-L-ARABINOSE ARABINOSYL TRANSFERASE"/>
    <property type="match status" value="1"/>
</dbReference>
<evidence type="ECO:0000256" key="7">
    <source>
        <dbReference type="ARBA" id="ARBA00023136"/>
    </source>
</evidence>
<keyword evidence="4" id="KW-0808">Transferase</keyword>
<protein>
    <recommendedName>
        <fullName evidence="9">Glycosyltransferase RgtA/B/C/D-like domain-containing protein</fullName>
    </recommendedName>
</protein>
<evidence type="ECO:0000259" key="9">
    <source>
        <dbReference type="Pfam" id="PF13231"/>
    </source>
</evidence>
<dbReference type="InterPro" id="IPR050297">
    <property type="entry name" value="LipidA_mod_glycosyltrf_83"/>
</dbReference>
<evidence type="ECO:0000256" key="8">
    <source>
        <dbReference type="SAM" id="Phobius"/>
    </source>
</evidence>
<dbReference type="Proteomes" id="UP001320715">
    <property type="component" value="Unassembled WGS sequence"/>
</dbReference>
<dbReference type="PANTHER" id="PTHR33908">
    <property type="entry name" value="MANNOSYLTRANSFERASE YKCB-RELATED"/>
    <property type="match status" value="1"/>
</dbReference>
<reference evidence="10 11" key="1">
    <citation type="submission" date="2020-01" db="EMBL/GenBank/DDBJ databases">
        <title>Genomes of bacteria type strains.</title>
        <authorList>
            <person name="Chen J."/>
            <person name="Zhu S."/>
            <person name="Yang J."/>
        </authorList>
    </citation>
    <scope>NUCLEOTIDE SEQUENCE [LARGE SCALE GENOMIC DNA]</scope>
    <source>
        <strain evidence="10 11">DSM 16655</strain>
    </source>
</reference>
<feature type="transmembrane region" description="Helical" evidence="8">
    <location>
        <begin position="335"/>
        <end position="353"/>
    </location>
</feature>
<evidence type="ECO:0000256" key="6">
    <source>
        <dbReference type="ARBA" id="ARBA00022989"/>
    </source>
</evidence>
<feature type="transmembrane region" description="Helical" evidence="8">
    <location>
        <begin position="131"/>
        <end position="157"/>
    </location>
</feature>
<keyword evidence="2" id="KW-1003">Cell membrane</keyword>
<name>A0ABT1CQU2_9HYPH</name>
<feature type="transmembrane region" description="Helical" evidence="8">
    <location>
        <begin position="214"/>
        <end position="233"/>
    </location>
</feature>
<keyword evidence="7 8" id="KW-0472">Membrane</keyword>
<proteinExistence type="predicted"/>
<comment type="caution">
    <text evidence="10">The sequence shown here is derived from an EMBL/GenBank/DDBJ whole genome shotgun (WGS) entry which is preliminary data.</text>
</comment>
<evidence type="ECO:0000256" key="2">
    <source>
        <dbReference type="ARBA" id="ARBA00022475"/>
    </source>
</evidence>
<feature type="transmembrane region" description="Helical" evidence="8">
    <location>
        <begin position="426"/>
        <end position="443"/>
    </location>
</feature>
<evidence type="ECO:0000256" key="1">
    <source>
        <dbReference type="ARBA" id="ARBA00004651"/>
    </source>
</evidence>
<dbReference type="InterPro" id="IPR038731">
    <property type="entry name" value="RgtA/B/C-like"/>
</dbReference>
<keyword evidence="11" id="KW-1185">Reference proteome</keyword>
<keyword evidence="6 8" id="KW-1133">Transmembrane helix</keyword>